<keyword evidence="1" id="KW-1133">Transmembrane helix</keyword>
<keyword evidence="1" id="KW-0472">Membrane</keyword>
<feature type="non-terminal residue" evidence="2">
    <location>
        <position position="41"/>
    </location>
</feature>
<evidence type="ECO:0000256" key="1">
    <source>
        <dbReference type="SAM" id="Phobius"/>
    </source>
</evidence>
<proteinExistence type="predicted"/>
<gene>
    <name evidence="2" type="ORF">CVU5213_02435</name>
</gene>
<keyword evidence="1" id="KW-0812">Transmembrane</keyword>
<evidence type="ECO:0000313" key="3">
    <source>
        <dbReference type="Proteomes" id="UP000811399"/>
    </source>
</evidence>
<protein>
    <submittedName>
        <fullName evidence="2">Serine/threonine transporter SstT</fullName>
    </submittedName>
</protein>
<name>A0ABS5P1N7_9BACT</name>
<comment type="caution">
    <text evidence="2">The sequence shown here is derived from an EMBL/GenBank/DDBJ whole genome shotgun (WGS) entry which is preliminary data.</text>
</comment>
<evidence type="ECO:0000313" key="2">
    <source>
        <dbReference type="EMBL" id="MBS4240594.1"/>
    </source>
</evidence>
<dbReference type="EMBL" id="VJYU01000004">
    <property type="protein sequence ID" value="MBS4240594.1"/>
    <property type="molecule type" value="Genomic_DNA"/>
</dbReference>
<reference evidence="2 3" key="1">
    <citation type="journal article" date="2021" name="Syst. Appl. Microbiol.">
        <title>nCampylobacter vulpis sp. nov. isolated from wild red foxes.</title>
        <authorList>
            <person name="Parisi A."/>
            <person name="Chiara M."/>
            <person name="Caffara M."/>
            <person name="Mion D."/>
            <person name="Miller W.G."/>
            <person name="Caruso M."/>
            <person name="Manzari C."/>
            <person name="Florio D."/>
            <person name="Capozzi L."/>
            <person name="D'Erchia A.M."/>
            <person name="Manzulli V."/>
            <person name="Zanoni R.G."/>
        </authorList>
    </citation>
    <scope>NUCLEOTIDE SEQUENCE [LARGE SCALE GENOMIC DNA]</scope>
    <source>
        <strain evidence="2 3">52/13</strain>
    </source>
</reference>
<keyword evidence="3" id="KW-1185">Reference proteome</keyword>
<sequence>MFAKLIQGYSKGNLILQICIGIVLGIFVGLLSKDMAVVANF</sequence>
<feature type="transmembrane region" description="Helical" evidence="1">
    <location>
        <begin position="12"/>
        <end position="31"/>
    </location>
</feature>
<organism evidence="2 3">
    <name type="scientific">Campylobacter vulpis</name>
    <dbReference type="NCBI Taxonomy" id="1655500"/>
    <lineage>
        <taxon>Bacteria</taxon>
        <taxon>Pseudomonadati</taxon>
        <taxon>Campylobacterota</taxon>
        <taxon>Epsilonproteobacteria</taxon>
        <taxon>Campylobacterales</taxon>
        <taxon>Campylobacteraceae</taxon>
        <taxon>Campylobacter</taxon>
    </lineage>
</organism>
<dbReference type="Proteomes" id="UP000811399">
    <property type="component" value="Unassembled WGS sequence"/>
</dbReference>
<accession>A0ABS5P1N7</accession>